<protein>
    <submittedName>
        <fullName evidence="1">Uncharacterized protein</fullName>
    </submittedName>
</protein>
<comment type="caution">
    <text evidence="1">The sequence shown here is derived from an EMBL/GenBank/DDBJ whole genome shotgun (WGS) entry which is preliminary data.</text>
</comment>
<evidence type="ECO:0000313" key="2">
    <source>
        <dbReference type="Proteomes" id="UP000024635"/>
    </source>
</evidence>
<proteinExistence type="predicted"/>
<evidence type="ECO:0000313" key="1">
    <source>
        <dbReference type="EMBL" id="EYC03128.1"/>
    </source>
</evidence>
<accession>A0A016TKN5</accession>
<organism evidence="1 2">
    <name type="scientific">Ancylostoma ceylanicum</name>
    <dbReference type="NCBI Taxonomy" id="53326"/>
    <lineage>
        <taxon>Eukaryota</taxon>
        <taxon>Metazoa</taxon>
        <taxon>Ecdysozoa</taxon>
        <taxon>Nematoda</taxon>
        <taxon>Chromadorea</taxon>
        <taxon>Rhabditida</taxon>
        <taxon>Rhabditina</taxon>
        <taxon>Rhabditomorpha</taxon>
        <taxon>Strongyloidea</taxon>
        <taxon>Ancylostomatidae</taxon>
        <taxon>Ancylostomatinae</taxon>
        <taxon>Ancylostoma</taxon>
    </lineage>
</organism>
<gene>
    <name evidence="1" type="primary">Acey_s0096.g2955</name>
    <name evidence="1" type="ORF">Y032_0096g2955</name>
</gene>
<keyword evidence="2" id="KW-1185">Reference proteome</keyword>
<dbReference type="Proteomes" id="UP000024635">
    <property type="component" value="Unassembled WGS sequence"/>
</dbReference>
<reference evidence="2" key="1">
    <citation type="journal article" date="2015" name="Nat. Genet.">
        <title>The genome and transcriptome of the zoonotic hookworm Ancylostoma ceylanicum identify infection-specific gene families.</title>
        <authorList>
            <person name="Schwarz E.M."/>
            <person name="Hu Y."/>
            <person name="Antoshechkin I."/>
            <person name="Miller M.M."/>
            <person name="Sternberg P.W."/>
            <person name="Aroian R.V."/>
        </authorList>
    </citation>
    <scope>NUCLEOTIDE SEQUENCE</scope>
    <source>
        <strain evidence="2">HY135</strain>
    </source>
</reference>
<sequence>MSRDKTKARRINLSPKRVQCASPGSIVEKILEKEKTQEIVPYLERQERNADERHKYSTIVVFDTDYTTTALVTL</sequence>
<dbReference type="AlphaFoldDB" id="A0A016TKN5"/>
<dbReference type="EMBL" id="JARK01001432">
    <property type="protein sequence ID" value="EYC03128.1"/>
    <property type="molecule type" value="Genomic_DNA"/>
</dbReference>
<name>A0A016TKN5_9BILA</name>